<dbReference type="PANTHER" id="PTHR12224:SF0">
    <property type="entry name" value="BETA-1,4-MANNOSYL-GLYCOPROTEIN 4-BETA-N-ACETYLGLUCOSAMINYLTRANSFERASE"/>
    <property type="match status" value="1"/>
</dbReference>
<gene>
    <name evidence="1" type="ORF">RHODGE_RHODGE_02041</name>
</gene>
<keyword evidence="2" id="KW-1185">Reference proteome</keyword>
<sequence>MWTTEHLAALAEAVVRGPCRDVLVLGPAEGPVAATVQAVVAARQGCLTIRDPSHFDTIPPAASGPASPPSRLARLRGWLAGRWGRDGADLVVVDDLAATLAAPGVTEMALARLARGGRLIAREPRRRDVVPLLDRAPADRWFAPAPGDAPGAVRVLVCDRPGRLGRRRLAKRVDACLLYNELDLLEIRLEELWEHVDHLVVVEAETTFAGRPKPLFLRENAARFAPYAAKLVHHVVAAPSQPPPRTEAERFAWEARQRDAIGDALAPLRLSPDDIAMVGDVDEIPRGTAVERVDALLAARDYAVFVLANHRGYLNNLSREALNGTQFAGPVACRVSTLRREGAQAVRRGDEKSGHVVSQRSPAYAYVEGGGWHFSSLGGPEAVWLKAANFSHIEDPYRVIGLGAAEPGQQVFGAALDRETCRARQRLYLAHCQQPAFAPLDFDRFEVTADLPAHLVGARERYRGFFFFTDLV</sequence>
<dbReference type="GO" id="GO:0006044">
    <property type="term" value="P:N-acetylglucosamine metabolic process"/>
    <property type="evidence" value="ECO:0007669"/>
    <property type="project" value="TreeGrafter"/>
</dbReference>
<proteinExistence type="predicted"/>
<dbReference type="GO" id="GO:0003830">
    <property type="term" value="F:beta-1,4-mannosylglycoprotein 4-beta-N-acetylglucosaminyltransferase activity"/>
    <property type="evidence" value="ECO:0007669"/>
    <property type="project" value="InterPro"/>
</dbReference>
<organism evidence="1 2">
    <name type="scientific">Rhodoplanes serenus</name>
    <dbReference type="NCBI Taxonomy" id="200615"/>
    <lineage>
        <taxon>Bacteria</taxon>
        <taxon>Pseudomonadati</taxon>
        <taxon>Pseudomonadota</taxon>
        <taxon>Alphaproteobacteria</taxon>
        <taxon>Hyphomicrobiales</taxon>
        <taxon>Nitrobacteraceae</taxon>
        <taxon>Rhodoplanes</taxon>
    </lineage>
</organism>
<dbReference type="PANTHER" id="PTHR12224">
    <property type="entry name" value="BETA-1,4-MANNOSYL-GLYCOPROTEIN BETA-1,4-N-ACETYLGLUCOSAMINYL-TRANSFERASE"/>
    <property type="match status" value="1"/>
</dbReference>
<dbReference type="RefSeq" id="WP_129608891.1">
    <property type="nucleotide sequence ID" value="NZ_UWOC01000137.1"/>
</dbReference>
<reference evidence="2" key="1">
    <citation type="submission" date="2018-10" db="EMBL/GenBank/DDBJ databases">
        <authorList>
            <person name="Peiro R."/>
            <person name="Begona"/>
            <person name="Cbmso G."/>
            <person name="Lopez M."/>
            <person name="Gonzalez S."/>
            <person name="Sacristan E."/>
            <person name="Castillo E."/>
        </authorList>
    </citation>
    <scope>NUCLEOTIDE SEQUENCE [LARGE SCALE GENOMIC DNA]</scope>
</reference>
<comment type="caution">
    <text evidence="1">The sequence shown here is derived from an EMBL/GenBank/DDBJ whole genome shotgun (WGS) entry which is preliminary data.</text>
</comment>
<dbReference type="Pfam" id="PF04724">
    <property type="entry name" value="Glyco_transf_17"/>
    <property type="match status" value="1"/>
</dbReference>
<name>A0A3S4BVA5_9BRAD</name>
<dbReference type="InterPro" id="IPR006813">
    <property type="entry name" value="Glyco_trans_17"/>
</dbReference>
<accession>A0A3S4BVA5</accession>
<dbReference type="Proteomes" id="UP000289200">
    <property type="component" value="Unassembled WGS sequence"/>
</dbReference>
<protein>
    <recommendedName>
        <fullName evidence="3">Beta-1,4-mannosyl-glycoprotein beta-1,4-N-acetylglucosaminyltransferase</fullName>
    </recommendedName>
</protein>
<evidence type="ECO:0000313" key="2">
    <source>
        <dbReference type="Proteomes" id="UP000289200"/>
    </source>
</evidence>
<dbReference type="GO" id="GO:0016020">
    <property type="term" value="C:membrane"/>
    <property type="evidence" value="ECO:0007669"/>
    <property type="project" value="InterPro"/>
</dbReference>
<dbReference type="AlphaFoldDB" id="A0A3S4BVA5"/>
<evidence type="ECO:0000313" key="1">
    <source>
        <dbReference type="EMBL" id="VCU08182.1"/>
    </source>
</evidence>
<dbReference type="EMBL" id="UWOC01000137">
    <property type="protein sequence ID" value="VCU08182.1"/>
    <property type="molecule type" value="Genomic_DNA"/>
</dbReference>
<dbReference type="OrthoDB" id="1997677at2"/>
<evidence type="ECO:0008006" key="3">
    <source>
        <dbReference type="Google" id="ProtNLM"/>
    </source>
</evidence>